<dbReference type="PANTHER" id="PTHR47618:SF1">
    <property type="entry name" value="BIFUNCTIONAL OLIGORIBONUCLEASE AND PAP PHOSPHATASE NRNA"/>
    <property type="match status" value="1"/>
</dbReference>
<evidence type="ECO:0000259" key="1">
    <source>
        <dbReference type="Pfam" id="PF01368"/>
    </source>
</evidence>
<dbReference type="Gene3D" id="3.90.1640.10">
    <property type="entry name" value="inorganic pyrophosphatase (n-terminal core)"/>
    <property type="match status" value="1"/>
</dbReference>
<dbReference type="Gene3D" id="3.10.310.30">
    <property type="match status" value="1"/>
</dbReference>
<dbReference type="PANTHER" id="PTHR47618">
    <property type="entry name" value="BIFUNCTIONAL OLIGORIBONUCLEASE AND PAP PHOSPHATASE NRNA"/>
    <property type="match status" value="1"/>
</dbReference>
<dbReference type="InterPro" id="IPR003156">
    <property type="entry name" value="DHHA1_dom"/>
</dbReference>
<dbReference type="Pfam" id="PF01368">
    <property type="entry name" value="DHH"/>
    <property type="match status" value="1"/>
</dbReference>
<dbReference type="GO" id="GO:0003676">
    <property type="term" value="F:nucleic acid binding"/>
    <property type="evidence" value="ECO:0007669"/>
    <property type="project" value="InterPro"/>
</dbReference>
<feature type="domain" description="DDH" evidence="1">
    <location>
        <begin position="42"/>
        <end position="190"/>
    </location>
</feature>
<evidence type="ECO:0000259" key="2">
    <source>
        <dbReference type="Pfam" id="PF02272"/>
    </source>
</evidence>
<evidence type="ECO:0000313" key="3">
    <source>
        <dbReference type="EMBL" id="AFM14291.1"/>
    </source>
</evidence>
<dbReference type="STRING" id="869212.Turpa_3657"/>
<organism evidence="3 4">
    <name type="scientific">Turneriella parva (strain ATCC BAA-1111 / DSM 21527 / NCTC 11395 / H)</name>
    <name type="common">Leptospira parva</name>
    <dbReference type="NCBI Taxonomy" id="869212"/>
    <lineage>
        <taxon>Bacteria</taxon>
        <taxon>Pseudomonadati</taxon>
        <taxon>Spirochaetota</taxon>
        <taxon>Spirochaetia</taxon>
        <taxon>Leptospirales</taxon>
        <taxon>Leptospiraceae</taxon>
        <taxon>Turneriella</taxon>
    </lineage>
</organism>
<evidence type="ECO:0000313" key="4">
    <source>
        <dbReference type="Proteomes" id="UP000006048"/>
    </source>
</evidence>
<dbReference type="Pfam" id="PF02272">
    <property type="entry name" value="DHHA1"/>
    <property type="match status" value="1"/>
</dbReference>
<dbReference type="SUPFAM" id="SSF64182">
    <property type="entry name" value="DHH phosphoesterases"/>
    <property type="match status" value="1"/>
</dbReference>
<dbReference type="KEGG" id="tpx:Turpa_3657"/>
<accession>I4BAI4</accession>
<sequence>MQAEKETQRLSAALSQQLLRAYKPSSKVLPKIAALIKTHKKFLLTTHVGADADGLGSQIGLYYLLKSLKKDVRILNNEKVPEYLENVMPVKLVGFLGHNGIEEAAAAKLLKDRFVFILDSSEPHRSEKVGELFMALKLPWATIDHHILPGKKEFCVDPSYAATAELIWDLYRHMKVTIPKAAALPLYTGIVADSGNFRYPKTSLRSHLMGGDLLSYGIHSDYVYRTIYESNPLDRLKLNARLYPKVQLLENGVVYLPVVCADREGLHLGDSGTEGIVNQLLAHKGLKAAALFNETEHGELKGSLRSIGDVDVASVAKKFGGGGHKNAAGLKVREPFAEALKKVVAELEKL</sequence>
<name>I4BAI4_TURPD</name>
<dbReference type="HOGENOM" id="CLU_039720_0_0_12"/>
<dbReference type="InterPro" id="IPR038763">
    <property type="entry name" value="DHH_sf"/>
</dbReference>
<dbReference type="OrthoDB" id="9803668at2"/>
<dbReference type="RefSeq" id="WP_014804768.1">
    <property type="nucleotide sequence ID" value="NC_018020.1"/>
</dbReference>
<protein>
    <submittedName>
        <fullName evidence="3">Phosphoesterase RecJ domain protein</fullName>
    </submittedName>
</protein>
<reference evidence="3 4" key="1">
    <citation type="submission" date="2012-06" db="EMBL/GenBank/DDBJ databases">
        <title>The complete chromosome of genome of Turneriella parva DSM 21527.</title>
        <authorList>
            <consortium name="US DOE Joint Genome Institute (JGI-PGF)"/>
            <person name="Lucas S."/>
            <person name="Han J."/>
            <person name="Lapidus A."/>
            <person name="Bruce D."/>
            <person name="Goodwin L."/>
            <person name="Pitluck S."/>
            <person name="Peters L."/>
            <person name="Kyrpides N."/>
            <person name="Mavromatis K."/>
            <person name="Ivanova N."/>
            <person name="Mikhailova N."/>
            <person name="Chertkov O."/>
            <person name="Detter J.C."/>
            <person name="Tapia R."/>
            <person name="Han C."/>
            <person name="Land M."/>
            <person name="Hauser L."/>
            <person name="Markowitz V."/>
            <person name="Cheng J.-F."/>
            <person name="Hugenholtz P."/>
            <person name="Woyke T."/>
            <person name="Wu D."/>
            <person name="Gronow S."/>
            <person name="Wellnitz S."/>
            <person name="Brambilla E."/>
            <person name="Klenk H.-P."/>
            <person name="Eisen J.A."/>
        </authorList>
    </citation>
    <scope>NUCLEOTIDE SEQUENCE [LARGE SCALE GENOMIC DNA]</scope>
    <source>
        <strain evidence="4">ATCC BAA-1111 / DSM 21527 / NCTC 11395 / H</strain>
    </source>
</reference>
<dbReference type="AlphaFoldDB" id="I4BAI4"/>
<dbReference type="PATRIC" id="fig|869212.3.peg.3678"/>
<dbReference type="Proteomes" id="UP000006048">
    <property type="component" value="Chromosome"/>
</dbReference>
<dbReference type="InterPro" id="IPR001667">
    <property type="entry name" value="DDH_dom"/>
</dbReference>
<dbReference type="EMBL" id="CP002959">
    <property type="protein sequence ID" value="AFM14291.1"/>
    <property type="molecule type" value="Genomic_DNA"/>
</dbReference>
<proteinExistence type="predicted"/>
<gene>
    <name evidence="3" type="ordered locus">Turpa_3657</name>
</gene>
<dbReference type="InterPro" id="IPR051319">
    <property type="entry name" value="Oligoribo/pAp-PDE_c-di-AMP_PDE"/>
</dbReference>
<feature type="domain" description="DHHA1" evidence="2">
    <location>
        <begin position="274"/>
        <end position="348"/>
    </location>
</feature>
<keyword evidence="4" id="KW-1185">Reference proteome</keyword>